<dbReference type="InterPro" id="IPR000352">
    <property type="entry name" value="Pep_chain_release_fac_I"/>
</dbReference>
<dbReference type="RefSeq" id="WP_245764049.1">
    <property type="nucleotide sequence ID" value="NZ_FONY01000019.1"/>
</dbReference>
<sequence>MELPQWNCHSGTVRQLLRFIVVWKKLGTKLKEHLFCMSDLIKNNVLINRDFYEELEFQTARSSGAGGQHVNKTETKVELRFHIQGSNLLTEEEKNLIFNKASTYINGEGVLVLSSQKTRSQISNKEDVIKKFYTLLTKCLTIPKKRKPSQVPPQAKAERLKSKKVNAQKKANRKYDFRTED</sequence>
<dbReference type="AlphaFoldDB" id="A0A1I2GKM9"/>
<protein>
    <submittedName>
        <fullName evidence="3">Ribosome-associated protein</fullName>
    </submittedName>
</protein>
<dbReference type="GO" id="GO:0004045">
    <property type="term" value="F:peptidyl-tRNA hydrolase activity"/>
    <property type="evidence" value="ECO:0007669"/>
    <property type="project" value="TreeGrafter"/>
</dbReference>
<organism evidence="3 4">
    <name type="scientific">Thermoflexibacter ruber</name>
    <dbReference type="NCBI Taxonomy" id="1003"/>
    <lineage>
        <taxon>Bacteria</taxon>
        <taxon>Pseudomonadati</taxon>
        <taxon>Bacteroidota</taxon>
        <taxon>Cytophagia</taxon>
        <taxon>Cytophagales</taxon>
        <taxon>Thermoflexibacteraceae</taxon>
        <taxon>Thermoflexibacter</taxon>
    </lineage>
</organism>
<dbReference type="STRING" id="1003.SAMN04488541_10199"/>
<evidence type="ECO:0000259" key="2">
    <source>
        <dbReference type="PROSITE" id="PS00745"/>
    </source>
</evidence>
<dbReference type="GO" id="GO:0072344">
    <property type="term" value="P:rescue of stalled ribosome"/>
    <property type="evidence" value="ECO:0007669"/>
    <property type="project" value="TreeGrafter"/>
</dbReference>
<keyword evidence="4" id="KW-1185">Reference proteome</keyword>
<evidence type="ECO:0000256" key="1">
    <source>
        <dbReference type="SAM" id="MobiDB-lite"/>
    </source>
</evidence>
<dbReference type="GO" id="GO:0043022">
    <property type="term" value="F:ribosome binding"/>
    <property type="evidence" value="ECO:0007669"/>
    <property type="project" value="TreeGrafter"/>
</dbReference>
<dbReference type="EMBL" id="FONY01000019">
    <property type="protein sequence ID" value="SFF18042.1"/>
    <property type="molecule type" value="Genomic_DNA"/>
</dbReference>
<reference evidence="3 4" key="1">
    <citation type="submission" date="2016-10" db="EMBL/GenBank/DDBJ databases">
        <authorList>
            <person name="de Groot N.N."/>
        </authorList>
    </citation>
    <scope>NUCLEOTIDE SEQUENCE [LARGE SCALE GENOMIC DNA]</scope>
    <source>
        <strain>GEY</strain>
        <strain evidence="4">DSM 9560</strain>
    </source>
</reference>
<evidence type="ECO:0000313" key="4">
    <source>
        <dbReference type="Proteomes" id="UP000199513"/>
    </source>
</evidence>
<feature type="compositionally biased region" description="Basic residues" evidence="1">
    <location>
        <begin position="161"/>
        <end position="172"/>
    </location>
</feature>
<accession>A0A1I2GKM9</accession>
<feature type="region of interest" description="Disordered" evidence="1">
    <location>
        <begin position="145"/>
        <end position="181"/>
    </location>
</feature>
<dbReference type="PANTHER" id="PTHR47814:SF1">
    <property type="entry name" value="PEPTIDYL-TRNA HYDROLASE ARFB"/>
    <property type="match status" value="1"/>
</dbReference>
<dbReference type="PROSITE" id="PS00745">
    <property type="entry name" value="RF_PROK_I"/>
    <property type="match status" value="1"/>
</dbReference>
<gene>
    <name evidence="3" type="ORF">SAMN04488541_10199</name>
</gene>
<proteinExistence type="predicted"/>
<feature type="domain" description="Prokaryotic-type class I peptide chain release factors" evidence="2">
    <location>
        <begin position="61"/>
        <end position="77"/>
    </location>
</feature>
<evidence type="ECO:0000313" key="3">
    <source>
        <dbReference type="EMBL" id="SFF18042.1"/>
    </source>
</evidence>
<dbReference type="Proteomes" id="UP000199513">
    <property type="component" value="Unassembled WGS sequence"/>
</dbReference>
<dbReference type="PANTHER" id="PTHR47814">
    <property type="entry name" value="PEPTIDYL-TRNA HYDROLASE ARFB"/>
    <property type="match status" value="1"/>
</dbReference>
<dbReference type="Pfam" id="PF00472">
    <property type="entry name" value="RF-1"/>
    <property type="match status" value="1"/>
</dbReference>
<dbReference type="Gene3D" id="3.30.160.20">
    <property type="match status" value="1"/>
</dbReference>
<dbReference type="SUPFAM" id="SSF110916">
    <property type="entry name" value="Peptidyl-tRNA hydrolase domain-like"/>
    <property type="match status" value="1"/>
</dbReference>
<dbReference type="GO" id="GO:0003747">
    <property type="term" value="F:translation release factor activity"/>
    <property type="evidence" value="ECO:0007669"/>
    <property type="project" value="InterPro"/>
</dbReference>
<dbReference type="NCBIfam" id="NF006718">
    <property type="entry name" value="PRK09256.1"/>
    <property type="match status" value="1"/>
</dbReference>
<name>A0A1I2GKM9_9BACT</name>